<feature type="transmembrane region" description="Helical" evidence="2">
    <location>
        <begin position="90"/>
        <end position="112"/>
    </location>
</feature>
<feature type="domain" description="HTH cro/C1-type" evidence="3">
    <location>
        <begin position="10"/>
        <end position="64"/>
    </location>
</feature>
<feature type="transmembrane region" description="Helical" evidence="2">
    <location>
        <begin position="252"/>
        <end position="270"/>
    </location>
</feature>
<keyword evidence="2" id="KW-1133">Transmembrane helix</keyword>
<dbReference type="CDD" id="cd00093">
    <property type="entry name" value="HTH_XRE"/>
    <property type="match status" value="1"/>
</dbReference>
<dbReference type="AlphaFoldDB" id="A0A9D1IRR9"/>
<keyword evidence="1" id="KW-0238">DNA-binding</keyword>
<feature type="transmembrane region" description="Helical" evidence="2">
    <location>
        <begin position="118"/>
        <end position="140"/>
    </location>
</feature>
<accession>A0A9D1IRR9</accession>
<evidence type="ECO:0000256" key="1">
    <source>
        <dbReference type="ARBA" id="ARBA00023125"/>
    </source>
</evidence>
<evidence type="ECO:0000259" key="3">
    <source>
        <dbReference type="PROSITE" id="PS50943"/>
    </source>
</evidence>
<evidence type="ECO:0000313" key="5">
    <source>
        <dbReference type="Proteomes" id="UP000824082"/>
    </source>
</evidence>
<dbReference type="PANTHER" id="PTHR46558">
    <property type="entry name" value="TRACRIPTIONAL REGULATORY PROTEIN-RELATED-RELATED"/>
    <property type="match status" value="1"/>
</dbReference>
<organism evidence="4 5">
    <name type="scientific">Candidatus Egerieicola faecale</name>
    <dbReference type="NCBI Taxonomy" id="2840774"/>
    <lineage>
        <taxon>Bacteria</taxon>
        <taxon>Bacillati</taxon>
        <taxon>Bacillota</taxon>
        <taxon>Clostridia</taxon>
        <taxon>Eubacteriales</taxon>
        <taxon>Oscillospiraceae</taxon>
        <taxon>Oscillospiraceae incertae sedis</taxon>
        <taxon>Candidatus Egerieicola</taxon>
    </lineage>
</organism>
<reference evidence="4" key="1">
    <citation type="submission" date="2020-10" db="EMBL/GenBank/DDBJ databases">
        <authorList>
            <person name="Gilroy R."/>
        </authorList>
    </citation>
    <scope>NUCLEOTIDE SEQUENCE</scope>
    <source>
        <strain evidence="4">4509</strain>
    </source>
</reference>
<dbReference type="GO" id="GO:0003677">
    <property type="term" value="F:DNA binding"/>
    <property type="evidence" value="ECO:0007669"/>
    <property type="project" value="UniProtKB-KW"/>
</dbReference>
<dbReference type="InterPro" id="IPR001387">
    <property type="entry name" value="Cro/C1-type_HTH"/>
</dbReference>
<feature type="transmembrane region" description="Helical" evidence="2">
    <location>
        <begin position="173"/>
        <end position="196"/>
    </location>
</feature>
<dbReference type="EMBL" id="DVMX01000101">
    <property type="protein sequence ID" value="HIU41910.1"/>
    <property type="molecule type" value="Genomic_DNA"/>
</dbReference>
<dbReference type="SUPFAM" id="SSF47413">
    <property type="entry name" value="lambda repressor-like DNA-binding domains"/>
    <property type="match status" value="1"/>
</dbReference>
<dbReference type="PANTHER" id="PTHR46558:SF15">
    <property type="entry name" value="HELIX-TURN-HELIX DOMAIN PROTEIN"/>
    <property type="match status" value="1"/>
</dbReference>
<sequence length="282" mass="31179">MNKKEFSQFIAQKRLAAGYTQKQLAELLYVDHSTVSKWERGLSYPDITLISKICGLLSISEHEFLTACDDTQAQKEKKEARRWRGLKKGFQLAFAGGYLCALIPCFICNLAVDHTLSWFWIVFSALLLGACITNLPFLLAKQSKHTLLFTSLAVAAATFLLLAVCAWQTGGDWLLAIAYPVTGLCFGGYFAVLALCRYLPTNWWLKIGLSLLVLAVVLLAGMIWGNPGTGYSWQDYFNLMDWSNTGILANKITFWALLAAGAAGTVIGGIKQVCHGFDRQSK</sequence>
<protein>
    <submittedName>
        <fullName evidence="4">Helix-turn-helix transcriptional regulator</fullName>
    </submittedName>
</protein>
<evidence type="ECO:0000256" key="2">
    <source>
        <dbReference type="SAM" id="Phobius"/>
    </source>
</evidence>
<dbReference type="PROSITE" id="PS50943">
    <property type="entry name" value="HTH_CROC1"/>
    <property type="match status" value="1"/>
</dbReference>
<keyword evidence="2" id="KW-0472">Membrane</keyword>
<evidence type="ECO:0000313" key="4">
    <source>
        <dbReference type="EMBL" id="HIU41910.1"/>
    </source>
</evidence>
<reference evidence="4" key="2">
    <citation type="journal article" date="2021" name="PeerJ">
        <title>Extensive microbial diversity within the chicken gut microbiome revealed by metagenomics and culture.</title>
        <authorList>
            <person name="Gilroy R."/>
            <person name="Ravi A."/>
            <person name="Getino M."/>
            <person name="Pursley I."/>
            <person name="Horton D.L."/>
            <person name="Alikhan N.F."/>
            <person name="Baker D."/>
            <person name="Gharbi K."/>
            <person name="Hall N."/>
            <person name="Watson M."/>
            <person name="Adriaenssens E.M."/>
            <person name="Foster-Nyarko E."/>
            <person name="Jarju S."/>
            <person name="Secka A."/>
            <person name="Antonio M."/>
            <person name="Oren A."/>
            <person name="Chaudhuri R.R."/>
            <person name="La Ragione R."/>
            <person name="Hildebrand F."/>
            <person name="Pallen M.J."/>
        </authorList>
    </citation>
    <scope>NUCLEOTIDE SEQUENCE</scope>
    <source>
        <strain evidence="4">4509</strain>
    </source>
</reference>
<dbReference type="Proteomes" id="UP000824082">
    <property type="component" value="Unassembled WGS sequence"/>
</dbReference>
<dbReference type="Pfam" id="PF01381">
    <property type="entry name" value="HTH_3"/>
    <property type="match status" value="1"/>
</dbReference>
<gene>
    <name evidence="4" type="ORF">IAD19_05080</name>
</gene>
<name>A0A9D1IRR9_9FIRM</name>
<dbReference type="SMART" id="SM00530">
    <property type="entry name" value="HTH_XRE"/>
    <property type="match status" value="1"/>
</dbReference>
<proteinExistence type="predicted"/>
<dbReference type="InterPro" id="IPR010982">
    <property type="entry name" value="Lambda_DNA-bd_dom_sf"/>
</dbReference>
<feature type="transmembrane region" description="Helical" evidence="2">
    <location>
        <begin position="203"/>
        <end position="224"/>
    </location>
</feature>
<feature type="transmembrane region" description="Helical" evidence="2">
    <location>
        <begin position="147"/>
        <end position="167"/>
    </location>
</feature>
<comment type="caution">
    <text evidence="4">The sequence shown here is derived from an EMBL/GenBank/DDBJ whole genome shotgun (WGS) entry which is preliminary data.</text>
</comment>
<dbReference type="Gene3D" id="1.10.260.40">
    <property type="entry name" value="lambda repressor-like DNA-binding domains"/>
    <property type="match status" value="1"/>
</dbReference>
<keyword evidence="2" id="KW-0812">Transmembrane</keyword>